<name>A0A0A9AGD0_ARUDO</name>
<reference evidence="1" key="1">
    <citation type="submission" date="2014-09" db="EMBL/GenBank/DDBJ databases">
        <authorList>
            <person name="Magalhaes I.L.F."/>
            <person name="Oliveira U."/>
            <person name="Santos F.R."/>
            <person name="Vidigal T.H.D.A."/>
            <person name="Brescovit A.D."/>
            <person name="Santos A.J."/>
        </authorList>
    </citation>
    <scope>NUCLEOTIDE SEQUENCE</scope>
    <source>
        <tissue evidence="1">Shoot tissue taken approximately 20 cm above the soil surface</tissue>
    </source>
</reference>
<protein>
    <submittedName>
        <fullName evidence="1">Uncharacterized protein</fullName>
    </submittedName>
</protein>
<evidence type="ECO:0000313" key="1">
    <source>
        <dbReference type="EMBL" id="JAD46127.1"/>
    </source>
</evidence>
<organism evidence="1">
    <name type="scientific">Arundo donax</name>
    <name type="common">Giant reed</name>
    <name type="synonym">Donax arundinaceus</name>
    <dbReference type="NCBI Taxonomy" id="35708"/>
    <lineage>
        <taxon>Eukaryota</taxon>
        <taxon>Viridiplantae</taxon>
        <taxon>Streptophyta</taxon>
        <taxon>Embryophyta</taxon>
        <taxon>Tracheophyta</taxon>
        <taxon>Spermatophyta</taxon>
        <taxon>Magnoliopsida</taxon>
        <taxon>Liliopsida</taxon>
        <taxon>Poales</taxon>
        <taxon>Poaceae</taxon>
        <taxon>PACMAD clade</taxon>
        <taxon>Arundinoideae</taxon>
        <taxon>Arundineae</taxon>
        <taxon>Arundo</taxon>
    </lineage>
</organism>
<proteinExistence type="predicted"/>
<accession>A0A0A9AGD0</accession>
<sequence length="17" mass="2098">MRTYRKSIDIFSCVLHE</sequence>
<dbReference type="EMBL" id="GBRH01251768">
    <property type="protein sequence ID" value="JAD46127.1"/>
    <property type="molecule type" value="Transcribed_RNA"/>
</dbReference>
<reference evidence="1" key="2">
    <citation type="journal article" date="2015" name="Data Brief">
        <title>Shoot transcriptome of the giant reed, Arundo donax.</title>
        <authorList>
            <person name="Barrero R.A."/>
            <person name="Guerrero F.D."/>
            <person name="Moolhuijzen P."/>
            <person name="Goolsby J.A."/>
            <person name="Tidwell J."/>
            <person name="Bellgard S.E."/>
            <person name="Bellgard M.I."/>
        </authorList>
    </citation>
    <scope>NUCLEOTIDE SEQUENCE</scope>
    <source>
        <tissue evidence="1">Shoot tissue taken approximately 20 cm above the soil surface</tissue>
    </source>
</reference>
<dbReference type="AlphaFoldDB" id="A0A0A9AGD0"/>